<keyword evidence="3" id="KW-1185">Reference proteome</keyword>
<evidence type="ECO:0000259" key="1">
    <source>
        <dbReference type="Pfam" id="PF09994"/>
    </source>
</evidence>
<reference evidence="3" key="1">
    <citation type="submission" date="2020-06" db="EMBL/GenBank/DDBJ databases">
        <title>Draft genomic sequecing of Geomonas sp. Red745.</title>
        <authorList>
            <person name="Itoh H."/>
            <person name="Xu Z.X."/>
            <person name="Ushijima N."/>
            <person name="Masuda Y."/>
            <person name="Shiratori Y."/>
            <person name="Senoo K."/>
        </authorList>
    </citation>
    <scope>NUCLEOTIDE SEQUENCE [LARGE SCALE GENOMIC DNA]</scope>
    <source>
        <strain evidence="3">Red745</strain>
    </source>
</reference>
<protein>
    <recommendedName>
        <fullName evidence="1">T6SS Phospholipase effector Tle1-like catalytic domain-containing protein</fullName>
    </recommendedName>
</protein>
<gene>
    <name evidence="2" type="ORF">GMLC_36140</name>
</gene>
<dbReference type="AlphaFoldDB" id="A0A6V8NBN8"/>
<organism evidence="2 3">
    <name type="scientific">Geomonas limicola</name>
    <dbReference type="NCBI Taxonomy" id="2740186"/>
    <lineage>
        <taxon>Bacteria</taxon>
        <taxon>Pseudomonadati</taxon>
        <taxon>Thermodesulfobacteriota</taxon>
        <taxon>Desulfuromonadia</taxon>
        <taxon>Geobacterales</taxon>
        <taxon>Geobacteraceae</taxon>
        <taxon>Geomonas</taxon>
    </lineage>
</organism>
<dbReference type="Proteomes" id="UP000587586">
    <property type="component" value="Unassembled WGS sequence"/>
</dbReference>
<proteinExistence type="predicted"/>
<evidence type="ECO:0000313" key="2">
    <source>
        <dbReference type="EMBL" id="GFO70035.1"/>
    </source>
</evidence>
<dbReference type="PANTHER" id="PTHR33840:SF1">
    <property type="entry name" value="TLE1 PHOSPHOLIPASE DOMAIN-CONTAINING PROTEIN"/>
    <property type="match status" value="1"/>
</dbReference>
<comment type="caution">
    <text evidence="2">The sequence shown here is derived from an EMBL/GenBank/DDBJ whole genome shotgun (WGS) entry which is preliminary data.</text>
</comment>
<name>A0A6V8NBN8_9BACT</name>
<dbReference type="EMBL" id="BLXZ01000008">
    <property type="protein sequence ID" value="GFO70035.1"/>
    <property type="molecule type" value="Genomic_DNA"/>
</dbReference>
<evidence type="ECO:0000313" key="3">
    <source>
        <dbReference type="Proteomes" id="UP000587586"/>
    </source>
</evidence>
<dbReference type="InterPro" id="IPR018712">
    <property type="entry name" value="Tle1-like_cat"/>
</dbReference>
<sequence>MARNIIICCDGTGNQFDSTNTSVVRIVQSLDRDPTKQRLYYDPGVGTMPEPGVWGKVQQKVSLLVGLAVGHGLMWKVQQAYTYLMNIWEPGDRIFLFGFSRGAYTVRVLAGMLHTMGLLPKGNDNLVPYVAKNYQALKRKDFRQWKTLCDSFRWTFARPMPGRNDRRCPVHFMGVWDTVSSVGLFWTPPAFPFTTRNPSIGIIRHAVSIDERRCFFRQNQMEPESEQNLKEYWFPGVHSDVGGGYPEVESSLWREPFEWILEEARKSDLVLLGDRVQAVRQKSSHLAQSSWDGPQHESLKGPWWLLEFMPKPVWNSRFRARFPQCGFGRHRIIPEKALIHSSTIHRLNNCGDYHPPNISDSFRQQVATLRQIPEAIEYVP</sequence>
<dbReference type="Pfam" id="PF09994">
    <property type="entry name" value="T6SS_Tle1-like_cat"/>
    <property type="match status" value="1"/>
</dbReference>
<accession>A0A6V8NBN8</accession>
<dbReference type="PANTHER" id="PTHR33840">
    <property type="match status" value="1"/>
</dbReference>
<feature type="domain" description="T6SS Phospholipase effector Tle1-like catalytic" evidence="1">
    <location>
        <begin position="3"/>
        <end position="263"/>
    </location>
</feature>